<evidence type="ECO:0000313" key="3">
    <source>
        <dbReference type="Proteomes" id="UP000053523"/>
    </source>
</evidence>
<dbReference type="Pfam" id="PF09148">
    <property type="entry name" value="DUF1934"/>
    <property type="match status" value="1"/>
</dbReference>
<sequence length="142" mass="16616">MRQTLNKNIDVQTKQVLKQNGEKQKFEFAAQGSWQKKNADYIRYQEQIEDAVVNVTIKIEERGVKLIRKGDINMNLHFVEGHDTTTLYDIPAGRIPLTVKTRSILHFVNENGGKLKIQYELHQNDEKMGSYQYEINYKEISE</sequence>
<dbReference type="EMBL" id="PGWX01000454">
    <property type="protein sequence ID" value="PPJ70730.1"/>
    <property type="molecule type" value="Genomic_DNA"/>
</dbReference>
<organism evidence="1 3">
    <name type="scientific">Staphylococcus haemolyticus</name>
    <dbReference type="NCBI Taxonomy" id="1283"/>
    <lineage>
        <taxon>Bacteria</taxon>
        <taxon>Bacillati</taxon>
        <taxon>Bacillota</taxon>
        <taxon>Bacilli</taxon>
        <taxon>Bacillales</taxon>
        <taxon>Staphylococcaceae</taxon>
        <taxon>Staphylococcus</taxon>
    </lineage>
</organism>
<dbReference type="AlphaFoldDB" id="A0A2J9WZD5"/>
<dbReference type="InterPro" id="IPR012674">
    <property type="entry name" value="Calycin"/>
</dbReference>
<reference evidence="2 4" key="1">
    <citation type="submission" date="2017-11" db="EMBL/GenBank/DDBJ databases">
        <authorList>
            <person name="Founou R.C."/>
            <person name="Founou L."/>
            <person name="Allam M."/>
            <person name="Ismail A."/>
            <person name="Essack S.Y."/>
        </authorList>
    </citation>
    <scope>NUCLEOTIDE SEQUENCE [LARGE SCALE GENOMIC DNA]</scope>
    <source>
        <strain evidence="2 4">G811N2B1</strain>
    </source>
</reference>
<dbReference type="EMBL" id="LORN02000015">
    <property type="protein sequence ID" value="PNN21806.1"/>
    <property type="molecule type" value="Genomic_DNA"/>
</dbReference>
<proteinExistence type="predicted"/>
<evidence type="ECO:0000313" key="2">
    <source>
        <dbReference type="EMBL" id="PPJ70730.1"/>
    </source>
</evidence>
<dbReference type="InterPro" id="IPR015231">
    <property type="entry name" value="DUF1934"/>
</dbReference>
<evidence type="ECO:0000313" key="1">
    <source>
        <dbReference type="EMBL" id="PNN21806.1"/>
    </source>
</evidence>
<dbReference type="Gene3D" id="2.40.128.20">
    <property type="match status" value="1"/>
</dbReference>
<dbReference type="Proteomes" id="UP000053523">
    <property type="component" value="Unassembled WGS sequence"/>
</dbReference>
<protein>
    <submittedName>
        <fullName evidence="1">DUF1934 domain-containing protein</fullName>
    </submittedName>
</protein>
<reference evidence="1 3" key="2">
    <citation type="submission" date="2017-12" db="EMBL/GenBank/DDBJ databases">
        <title>FDA dAtabase for Regulatory Grade micrObial Sequences (FDA-ARGOS): Supporting development and validation of Infectious Disease Dx tests.</title>
        <authorList>
            <person name="Hoffmann M."/>
            <person name="Allard M."/>
            <person name="Evans P."/>
            <person name="Brown E."/>
            <person name="Tallon L."/>
            <person name="Sadzewicz L."/>
            <person name="Sengamalay N."/>
            <person name="Ott S."/>
            <person name="Godinez A."/>
            <person name="Nagaraj S."/>
            <person name="Vavikolanu K."/>
            <person name="Aluvathingal J."/>
            <person name="Nadendla S."/>
            <person name="Sichtig H."/>
        </authorList>
    </citation>
    <scope>NUCLEOTIDE SEQUENCE [LARGE SCALE GENOMIC DNA]</scope>
    <source>
        <strain evidence="1 3">FDAARGOS_148</strain>
    </source>
</reference>
<gene>
    <name evidence="1" type="ORF">AL503_013870</name>
    <name evidence="2" type="ORF">CV019_12365</name>
</gene>
<comment type="caution">
    <text evidence="1">The sequence shown here is derived from an EMBL/GenBank/DDBJ whole genome shotgun (WGS) entry which is preliminary data.</text>
</comment>
<name>A0A2J9WZD5_STAHA</name>
<dbReference type="Proteomes" id="UP000238153">
    <property type="component" value="Unassembled WGS sequence"/>
</dbReference>
<accession>A0A2J9WZD5</accession>
<dbReference type="SUPFAM" id="SSF50814">
    <property type="entry name" value="Lipocalins"/>
    <property type="match status" value="1"/>
</dbReference>
<evidence type="ECO:0000313" key="4">
    <source>
        <dbReference type="Proteomes" id="UP000238153"/>
    </source>
</evidence>